<organism evidence="1">
    <name type="scientific">Anopheles sinensis</name>
    <name type="common">Mosquito</name>
    <dbReference type="NCBI Taxonomy" id="74873"/>
    <lineage>
        <taxon>Eukaryota</taxon>
        <taxon>Metazoa</taxon>
        <taxon>Ecdysozoa</taxon>
        <taxon>Arthropoda</taxon>
        <taxon>Hexapoda</taxon>
        <taxon>Insecta</taxon>
        <taxon>Pterygota</taxon>
        <taxon>Neoptera</taxon>
        <taxon>Endopterygota</taxon>
        <taxon>Diptera</taxon>
        <taxon>Nematocera</taxon>
        <taxon>Culicoidea</taxon>
        <taxon>Culicidae</taxon>
        <taxon>Anophelinae</taxon>
        <taxon>Anopheles</taxon>
    </lineage>
</organism>
<name>A0A084WTB7_ANOSI</name>
<evidence type="ECO:0000313" key="1">
    <source>
        <dbReference type="EMBL" id="KFB53461.1"/>
    </source>
</evidence>
<gene>
    <name evidence="1" type="ORF">ZHAS_00021967</name>
</gene>
<sequence length="148" mass="16188">MAPAFRAISLQASAQRDEPLNWPRQSLTRPTLITLHRPSSNRLTRALEKRQLQFPPSPSALTHLGRDESGIPAFKCSKASSGGRTLSEYWLHTAVSWAAESDIIIRETAANPWWKVSHGMAIGAKVHTSSNSGTRCIRRSATGTGSAR</sequence>
<reference evidence="1 3" key="1">
    <citation type="journal article" date="2014" name="BMC Genomics">
        <title>Genome sequence of Anopheles sinensis provides insight into genetics basis of mosquito competence for malaria parasites.</title>
        <authorList>
            <person name="Zhou D."/>
            <person name="Zhang D."/>
            <person name="Ding G."/>
            <person name="Shi L."/>
            <person name="Hou Q."/>
            <person name="Ye Y."/>
            <person name="Xu Y."/>
            <person name="Zhou H."/>
            <person name="Xiong C."/>
            <person name="Li S."/>
            <person name="Yu J."/>
            <person name="Hong S."/>
            <person name="Yu X."/>
            <person name="Zou P."/>
            <person name="Chen C."/>
            <person name="Chang X."/>
            <person name="Wang W."/>
            <person name="Lv Y."/>
            <person name="Sun Y."/>
            <person name="Ma L."/>
            <person name="Shen B."/>
            <person name="Zhu C."/>
        </authorList>
    </citation>
    <scope>NUCLEOTIDE SEQUENCE [LARGE SCALE GENOMIC DNA]</scope>
</reference>
<dbReference type="EMBL" id="ATLV01026883">
    <property type="status" value="NOT_ANNOTATED_CDS"/>
    <property type="molecule type" value="Genomic_DNA"/>
</dbReference>
<reference evidence="2" key="2">
    <citation type="submission" date="2020-05" db="UniProtKB">
        <authorList>
            <consortium name="EnsemblMetazoa"/>
        </authorList>
    </citation>
    <scope>IDENTIFICATION</scope>
</reference>
<dbReference type="EnsemblMetazoa" id="ASIC021967-RA">
    <property type="protein sequence ID" value="ASIC021967-PA"/>
    <property type="gene ID" value="ASIC021967"/>
</dbReference>
<keyword evidence="3" id="KW-1185">Reference proteome</keyword>
<dbReference type="AlphaFoldDB" id="A0A084WTB7"/>
<accession>A0A084WTB7</accession>
<protein>
    <submittedName>
        <fullName evidence="1 2">Phospholipase C, phosphocholine-specific</fullName>
    </submittedName>
</protein>
<proteinExistence type="predicted"/>
<dbReference type="VEuPathDB" id="VectorBase:ASIC021967"/>
<dbReference type="EMBL" id="KE525420">
    <property type="protein sequence ID" value="KFB53461.1"/>
    <property type="molecule type" value="Genomic_DNA"/>
</dbReference>
<evidence type="ECO:0000313" key="2">
    <source>
        <dbReference type="EnsemblMetazoa" id="ASIC021967-PA"/>
    </source>
</evidence>
<evidence type="ECO:0000313" key="3">
    <source>
        <dbReference type="Proteomes" id="UP000030765"/>
    </source>
</evidence>
<dbReference type="Proteomes" id="UP000030765">
    <property type="component" value="Unassembled WGS sequence"/>
</dbReference>